<accession>A0ABU1NYI1</accession>
<dbReference type="Proteomes" id="UP001267290">
    <property type="component" value="Unassembled WGS sequence"/>
</dbReference>
<proteinExistence type="predicted"/>
<sequence length="223" mass="25389">MIPTGWKCIYQNPLSSPQEVESFRMEGDGAVSFPMGRMRLEATRGLEDDYKANIVYWCPEIFPADVAITWEFWPIREPGLAILFFAAEGMEGYDLFDPSLPTRTGEYDQYHHGKMNALHVSYFRRRYASERAFHTCNLRKSYGFHLVMQGADPIPDVADAVGPYRITVLKQGPRVTFTINDLPVFVWEDPGTTYGPILGEGRIGFRQMTPLIAEYTNLAVYAP</sequence>
<evidence type="ECO:0000313" key="2">
    <source>
        <dbReference type="Proteomes" id="UP001267290"/>
    </source>
</evidence>
<gene>
    <name evidence="1" type="ORF">J2736_003741</name>
</gene>
<evidence type="ECO:0000313" key="1">
    <source>
        <dbReference type="EMBL" id="MDR6552535.1"/>
    </source>
</evidence>
<dbReference type="InterPro" id="IPR015305">
    <property type="entry name" value="DUF1961"/>
</dbReference>
<dbReference type="SUPFAM" id="SSF49899">
    <property type="entry name" value="Concanavalin A-like lectins/glucanases"/>
    <property type="match status" value="1"/>
</dbReference>
<keyword evidence="2" id="KW-1185">Reference proteome</keyword>
<name>A0ABU1NYI1_9BACL</name>
<reference evidence="1 2" key="1">
    <citation type="submission" date="2023-07" db="EMBL/GenBank/DDBJ databases">
        <title>Sorghum-associated microbial communities from plants grown in Nebraska, USA.</title>
        <authorList>
            <person name="Schachtman D."/>
        </authorList>
    </citation>
    <scope>NUCLEOTIDE SEQUENCE [LARGE SCALE GENOMIC DNA]</scope>
    <source>
        <strain evidence="1 2">CC258</strain>
    </source>
</reference>
<dbReference type="Pfam" id="PF09224">
    <property type="entry name" value="DUF1961"/>
    <property type="match status" value="1"/>
</dbReference>
<dbReference type="Gene3D" id="2.60.120.200">
    <property type="match status" value="1"/>
</dbReference>
<comment type="caution">
    <text evidence="1">The sequence shown here is derived from an EMBL/GenBank/DDBJ whole genome shotgun (WGS) entry which is preliminary data.</text>
</comment>
<dbReference type="RefSeq" id="WP_310500050.1">
    <property type="nucleotide sequence ID" value="NZ_JAVDSB010000006.1"/>
</dbReference>
<evidence type="ECO:0008006" key="3">
    <source>
        <dbReference type="Google" id="ProtNLM"/>
    </source>
</evidence>
<dbReference type="EMBL" id="JAVDSB010000006">
    <property type="protein sequence ID" value="MDR6552535.1"/>
    <property type="molecule type" value="Genomic_DNA"/>
</dbReference>
<protein>
    <recommendedName>
        <fullName evidence="3">DUF1961 domain-containing protein</fullName>
    </recommendedName>
</protein>
<dbReference type="InterPro" id="IPR013320">
    <property type="entry name" value="ConA-like_dom_sf"/>
</dbReference>
<organism evidence="1 2">
    <name type="scientific">Paenibacillus qinlingensis</name>
    <dbReference type="NCBI Taxonomy" id="1837343"/>
    <lineage>
        <taxon>Bacteria</taxon>
        <taxon>Bacillati</taxon>
        <taxon>Bacillota</taxon>
        <taxon>Bacilli</taxon>
        <taxon>Bacillales</taxon>
        <taxon>Paenibacillaceae</taxon>
        <taxon>Paenibacillus</taxon>
    </lineage>
</organism>